<dbReference type="Gene3D" id="2.40.10.480">
    <property type="match status" value="2"/>
</dbReference>
<evidence type="ECO:0000313" key="3">
    <source>
        <dbReference type="EMBL" id="RBL92222.1"/>
    </source>
</evidence>
<reference evidence="3 4" key="1">
    <citation type="submission" date="2018-05" db="EMBL/GenBank/DDBJ databases">
        <title>Chitinophaga sp. K3CV102501T nov., isolated from isolated from a monsoon evergreen broad-leaved forest soil.</title>
        <authorList>
            <person name="Lv Y."/>
        </authorList>
    </citation>
    <scope>NUCLEOTIDE SEQUENCE [LARGE SCALE GENOMIC DNA]</scope>
    <source>
        <strain evidence="3 4">GDMCC 1.1325</strain>
    </source>
</reference>
<evidence type="ECO:0000313" key="4">
    <source>
        <dbReference type="Proteomes" id="UP000253410"/>
    </source>
</evidence>
<accession>A0A365Y0S3</accession>
<feature type="domain" description="Pyrrolo-quinoline quinone repeat" evidence="2">
    <location>
        <begin position="172"/>
        <end position="310"/>
    </location>
</feature>
<dbReference type="PANTHER" id="PTHR34512">
    <property type="entry name" value="CELL SURFACE PROTEIN"/>
    <property type="match status" value="1"/>
</dbReference>
<dbReference type="SMART" id="SM00564">
    <property type="entry name" value="PQQ"/>
    <property type="match status" value="8"/>
</dbReference>
<protein>
    <recommendedName>
        <fullName evidence="2">Pyrrolo-quinoline quinone repeat domain-containing protein</fullName>
    </recommendedName>
</protein>
<feature type="chain" id="PRO_5016570308" description="Pyrrolo-quinoline quinone repeat domain-containing protein" evidence="1">
    <location>
        <begin position="30"/>
        <end position="466"/>
    </location>
</feature>
<keyword evidence="4" id="KW-1185">Reference proteome</keyword>
<dbReference type="AlphaFoldDB" id="A0A365Y0S3"/>
<dbReference type="EMBL" id="QFFJ01000001">
    <property type="protein sequence ID" value="RBL92222.1"/>
    <property type="molecule type" value="Genomic_DNA"/>
</dbReference>
<dbReference type="Pfam" id="PF13360">
    <property type="entry name" value="PQQ_2"/>
    <property type="match status" value="2"/>
</dbReference>
<dbReference type="PROSITE" id="PS51257">
    <property type="entry name" value="PROKAR_LIPOPROTEIN"/>
    <property type="match status" value="1"/>
</dbReference>
<dbReference type="InterPro" id="IPR002372">
    <property type="entry name" value="PQQ_rpt_dom"/>
</dbReference>
<evidence type="ECO:0000259" key="2">
    <source>
        <dbReference type="Pfam" id="PF13360"/>
    </source>
</evidence>
<organism evidence="3 4">
    <name type="scientific">Chitinophaga flava</name>
    <dbReference type="NCBI Taxonomy" id="2259036"/>
    <lineage>
        <taxon>Bacteria</taxon>
        <taxon>Pseudomonadati</taxon>
        <taxon>Bacteroidota</taxon>
        <taxon>Chitinophagia</taxon>
        <taxon>Chitinophagales</taxon>
        <taxon>Chitinophagaceae</taxon>
        <taxon>Chitinophaga</taxon>
    </lineage>
</organism>
<sequence>MQMKKIITCYPPVLAACICLFACSKQTDAPEEKLDSAKLITTISLKDIDPARISAEIKGDTFLFSIPGNLSLSAITPVITFKGTSIQPASGISQEFDNPVKYIVTAQNGSKKEYVVKIVRRKVLYIGGRSIMALDTKDGKLLWQGTERGDYGYSNPLLHNNVLYAGSAGANTNLYAHNSNTGSILWKFTLGAGGIEGPPMIYGNTLYVGCNDSYLYAFDLGTTSEKWRFKTGANVSTQPVNYGRTVIFGSSDGYVYAVDTATASVVWRYPTGGVIGSSSPRLSNGVVFVGDRNGYLHAVDASTGSNKWKYYTGISMEKAEVAVSNGTIYTAGWYSLPIRGGIPGSLYAIDENTGKLNWESLKNLGFSGRLRLNNNIIYVSADDGYFYAVNAANGNVLWRKYILPNGAGAAVADHTVYVGGGGTRYLYALDAITGDEKWKYPIEELLVSYPAVGRKAEDKVKISVGL</sequence>
<keyword evidence="1" id="KW-0732">Signal</keyword>
<dbReference type="Gene3D" id="2.60.40.2340">
    <property type="match status" value="1"/>
</dbReference>
<dbReference type="InterPro" id="IPR015943">
    <property type="entry name" value="WD40/YVTN_repeat-like_dom_sf"/>
</dbReference>
<dbReference type="PANTHER" id="PTHR34512:SF30">
    <property type="entry name" value="OUTER MEMBRANE PROTEIN ASSEMBLY FACTOR BAMB"/>
    <property type="match status" value="1"/>
</dbReference>
<feature type="signal peptide" evidence="1">
    <location>
        <begin position="1"/>
        <end position="29"/>
    </location>
</feature>
<name>A0A365Y0S3_9BACT</name>
<comment type="caution">
    <text evidence="3">The sequence shown here is derived from an EMBL/GenBank/DDBJ whole genome shotgun (WGS) entry which is preliminary data.</text>
</comment>
<feature type="domain" description="Pyrrolo-quinoline quinone repeat" evidence="2">
    <location>
        <begin position="319"/>
        <end position="442"/>
    </location>
</feature>
<dbReference type="InterPro" id="IPR018391">
    <property type="entry name" value="PQQ_b-propeller_rpt"/>
</dbReference>
<dbReference type="Gene3D" id="2.130.10.10">
    <property type="entry name" value="YVTN repeat-like/Quinoprotein amine dehydrogenase"/>
    <property type="match status" value="1"/>
</dbReference>
<dbReference type="Proteomes" id="UP000253410">
    <property type="component" value="Unassembled WGS sequence"/>
</dbReference>
<dbReference type="InterPro" id="IPR011047">
    <property type="entry name" value="Quinoprotein_ADH-like_sf"/>
</dbReference>
<dbReference type="SUPFAM" id="SSF50998">
    <property type="entry name" value="Quinoprotein alcohol dehydrogenase-like"/>
    <property type="match status" value="3"/>
</dbReference>
<proteinExistence type="predicted"/>
<gene>
    <name evidence="3" type="ORF">DF182_06390</name>
</gene>
<evidence type="ECO:0000256" key="1">
    <source>
        <dbReference type="SAM" id="SignalP"/>
    </source>
</evidence>
<dbReference type="OrthoDB" id="7012117at2"/>